<keyword evidence="2" id="KW-1185">Reference proteome</keyword>
<accession>A0AAE0FDU4</accession>
<protein>
    <submittedName>
        <fullName evidence="1">Uncharacterized protein</fullName>
    </submittedName>
</protein>
<evidence type="ECO:0000313" key="2">
    <source>
        <dbReference type="Proteomes" id="UP001190700"/>
    </source>
</evidence>
<organism evidence="1 2">
    <name type="scientific">Cymbomonas tetramitiformis</name>
    <dbReference type="NCBI Taxonomy" id="36881"/>
    <lineage>
        <taxon>Eukaryota</taxon>
        <taxon>Viridiplantae</taxon>
        <taxon>Chlorophyta</taxon>
        <taxon>Pyramimonadophyceae</taxon>
        <taxon>Pyramimonadales</taxon>
        <taxon>Pyramimonadaceae</taxon>
        <taxon>Cymbomonas</taxon>
    </lineage>
</organism>
<comment type="caution">
    <text evidence="1">The sequence shown here is derived from an EMBL/GenBank/DDBJ whole genome shotgun (WGS) entry which is preliminary data.</text>
</comment>
<sequence length="102" mass="11604">MGGTKGFTPAAKPHVKHRFAAKDLPAGCERRQALRHEQHGPGRLLHENDLYAEQFQAALENDDGERFDALCFLAGGGQARDVRRDFRMRVWCHRGRSDYGNR</sequence>
<gene>
    <name evidence="1" type="ORF">CYMTET_33355</name>
</gene>
<dbReference type="Proteomes" id="UP001190700">
    <property type="component" value="Unassembled WGS sequence"/>
</dbReference>
<dbReference type="AlphaFoldDB" id="A0AAE0FDU4"/>
<name>A0AAE0FDU4_9CHLO</name>
<proteinExistence type="predicted"/>
<reference evidence="1 2" key="1">
    <citation type="journal article" date="2015" name="Genome Biol. Evol.">
        <title>Comparative Genomics of a Bacterivorous Green Alga Reveals Evolutionary Causalities and Consequences of Phago-Mixotrophic Mode of Nutrition.</title>
        <authorList>
            <person name="Burns J.A."/>
            <person name="Paasch A."/>
            <person name="Narechania A."/>
            <person name="Kim E."/>
        </authorList>
    </citation>
    <scope>NUCLEOTIDE SEQUENCE [LARGE SCALE GENOMIC DNA]</scope>
    <source>
        <strain evidence="1 2">PLY_AMNH</strain>
    </source>
</reference>
<dbReference type="EMBL" id="LGRX02020381">
    <property type="protein sequence ID" value="KAK3257563.1"/>
    <property type="molecule type" value="Genomic_DNA"/>
</dbReference>
<evidence type="ECO:0000313" key="1">
    <source>
        <dbReference type="EMBL" id="KAK3257563.1"/>
    </source>
</evidence>